<gene>
    <name evidence="1" type="ORF">F960_00212</name>
</gene>
<sequence>MILDLFLPKKEAPNDKYLLNPYFQLTSWLLYKMYDAESGERLKNLLIELKELLLSFDKVNKTHFNENFDNWSPYNIWMDIAISKYINPYIDTLKERIFLKRNHPNQFYSFYIDFYTFTRMVQEKELLFAPAFLDKISKIEYDKITKKVLDFDWFLKLGDPRDNGLGIDTALNYIADHKQREKGVLNDVLFEEPEIYPTYLISPKKFKVNDKIELNGVYIPDNPLKASKVFSNTSLEQFYKSSIYSIDIPKLKSPVNSVQGYIEYGLYDIYSEYYNNPVDPIDVFKYINKTEIATDWYFVKEIPPNTEGIPNNPLRLEDLRYPLKQGEKYISLDEIKQRDEYVYDNPNAMVENYGQVAYRYEKYYRDYLLKNGVNEDDLMPYQNVKK</sequence>
<protein>
    <submittedName>
        <fullName evidence="1">Uncharacterized protein</fullName>
    </submittedName>
</protein>
<evidence type="ECO:0000313" key="2">
    <source>
        <dbReference type="Proteomes" id="UP000013117"/>
    </source>
</evidence>
<dbReference type="AlphaFoldDB" id="N8ZVP0"/>
<evidence type="ECO:0000313" key="1">
    <source>
        <dbReference type="EMBL" id="ENV35530.1"/>
    </source>
</evidence>
<comment type="caution">
    <text evidence="1">The sequence shown here is derived from an EMBL/GenBank/DDBJ whole genome shotgun (WGS) entry which is preliminary data.</text>
</comment>
<dbReference type="Proteomes" id="UP000013117">
    <property type="component" value="Unassembled WGS sequence"/>
</dbReference>
<reference evidence="1 2" key="1">
    <citation type="submission" date="2013-02" db="EMBL/GenBank/DDBJ databases">
        <title>The Genome Sequence of Acinetobacter gerneri CIP 107464.</title>
        <authorList>
            <consortium name="The Broad Institute Genome Sequencing Platform"/>
            <consortium name="The Broad Institute Genome Sequencing Center for Infectious Disease"/>
            <person name="Cerqueira G."/>
            <person name="Feldgarden M."/>
            <person name="Courvalin P."/>
            <person name="Perichon B."/>
            <person name="Grillot-Courvalin C."/>
            <person name="Clermont D."/>
            <person name="Rocha E."/>
            <person name="Yoon E.-J."/>
            <person name="Nemec A."/>
            <person name="Walker B."/>
            <person name="Young S.K."/>
            <person name="Zeng Q."/>
            <person name="Gargeya S."/>
            <person name="Fitzgerald M."/>
            <person name="Haas B."/>
            <person name="Abouelleil A."/>
            <person name="Alvarado L."/>
            <person name="Arachchi H.M."/>
            <person name="Berlin A.M."/>
            <person name="Chapman S.B."/>
            <person name="Dewar J."/>
            <person name="Goldberg J."/>
            <person name="Griggs A."/>
            <person name="Gujja S."/>
            <person name="Hansen M."/>
            <person name="Howarth C."/>
            <person name="Imamovic A."/>
            <person name="Larimer J."/>
            <person name="McCowan C."/>
            <person name="Murphy C."/>
            <person name="Neiman D."/>
            <person name="Pearson M."/>
            <person name="Priest M."/>
            <person name="Roberts A."/>
            <person name="Saif S."/>
            <person name="Shea T."/>
            <person name="Sisk P."/>
            <person name="Sykes S."/>
            <person name="Wortman J."/>
            <person name="Nusbaum C."/>
            <person name="Birren B."/>
        </authorList>
    </citation>
    <scope>NUCLEOTIDE SEQUENCE [LARGE SCALE GENOMIC DNA]</scope>
    <source>
        <strain evidence="1 2">CIP 107464</strain>
    </source>
</reference>
<dbReference type="HOGENOM" id="CLU_726895_0_0_6"/>
<dbReference type="STRING" id="202952.GCA_000747725_01548"/>
<name>N8ZVP0_9GAMM</name>
<dbReference type="EMBL" id="APPN01000018">
    <property type="protein sequence ID" value="ENV35530.1"/>
    <property type="molecule type" value="Genomic_DNA"/>
</dbReference>
<organism evidence="1 2">
    <name type="scientific">Acinetobacter gerneri DSM 14967 = CIP 107464 = MTCC 9824</name>
    <dbReference type="NCBI Taxonomy" id="1120926"/>
    <lineage>
        <taxon>Bacteria</taxon>
        <taxon>Pseudomonadati</taxon>
        <taxon>Pseudomonadota</taxon>
        <taxon>Gammaproteobacteria</taxon>
        <taxon>Moraxellales</taxon>
        <taxon>Moraxellaceae</taxon>
        <taxon>Acinetobacter</taxon>
    </lineage>
</organism>
<dbReference type="RefSeq" id="WP_004871669.1">
    <property type="nucleotide sequence ID" value="NZ_ASYY01000093.1"/>
</dbReference>
<dbReference type="GeneID" id="84211740"/>
<accession>N8ZVP0</accession>
<dbReference type="PATRIC" id="fig|1120926.3.peg.199"/>
<keyword evidence="2" id="KW-1185">Reference proteome</keyword>
<dbReference type="OrthoDB" id="7068057at2"/>
<proteinExistence type="predicted"/>